<keyword evidence="2" id="KW-0808">Transferase</keyword>
<dbReference type="SUPFAM" id="SSF53756">
    <property type="entry name" value="UDP-Glycosyltransferase/glycogen phosphorylase"/>
    <property type="match status" value="1"/>
</dbReference>
<accession>A0ABU2WZF3</accession>
<dbReference type="EMBL" id="JAVRFL010000020">
    <property type="protein sequence ID" value="MDT0530888.1"/>
    <property type="molecule type" value="Genomic_DNA"/>
</dbReference>
<dbReference type="Pfam" id="PF13524">
    <property type="entry name" value="Glyco_trans_1_2"/>
    <property type="match status" value="1"/>
</dbReference>
<dbReference type="RefSeq" id="WP_311412848.1">
    <property type="nucleotide sequence ID" value="NZ_JAVRFL010000020.1"/>
</dbReference>
<comment type="caution">
    <text evidence="2">The sequence shown here is derived from an EMBL/GenBank/DDBJ whole genome shotgun (WGS) entry which is preliminary data.</text>
</comment>
<dbReference type="GO" id="GO:0016740">
    <property type="term" value="F:transferase activity"/>
    <property type="evidence" value="ECO:0007669"/>
    <property type="project" value="UniProtKB-KW"/>
</dbReference>
<protein>
    <submittedName>
        <fullName evidence="2">Glycosyl transferase family 1</fullName>
    </submittedName>
</protein>
<dbReference type="Gene3D" id="3.40.50.2000">
    <property type="entry name" value="Glycogen Phosphorylase B"/>
    <property type="match status" value="2"/>
</dbReference>
<dbReference type="InterPro" id="IPR055259">
    <property type="entry name" value="YkvP/CgeB_Glyco_trans-like"/>
</dbReference>
<reference evidence="2" key="1">
    <citation type="submission" date="2023-09" db="EMBL/GenBank/DDBJ databases">
        <title>30 novel species of actinomycetes from the DSMZ collection.</title>
        <authorList>
            <person name="Nouioui I."/>
        </authorList>
    </citation>
    <scope>NUCLEOTIDE SEQUENCE</scope>
    <source>
        <strain evidence="2">DSM 115977</strain>
    </source>
</reference>
<name>A0ABU2WZF3_9ACTN</name>
<gene>
    <name evidence="2" type="ORF">RM555_17990</name>
</gene>
<evidence type="ECO:0000313" key="3">
    <source>
        <dbReference type="Proteomes" id="UP001180973"/>
    </source>
</evidence>
<dbReference type="Proteomes" id="UP001180973">
    <property type="component" value="Unassembled WGS sequence"/>
</dbReference>
<dbReference type="PANTHER" id="PTHR12526">
    <property type="entry name" value="GLYCOSYLTRANSFERASE"/>
    <property type="match status" value="1"/>
</dbReference>
<keyword evidence="3" id="KW-1185">Reference proteome</keyword>
<evidence type="ECO:0000313" key="2">
    <source>
        <dbReference type="EMBL" id="MDT0530888.1"/>
    </source>
</evidence>
<feature type="domain" description="Spore protein YkvP/CgeB glycosyl transferase-like" evidence="1">
    <location>
        <begin position="279"/>
        <end position="424"/>
    </location>
</feature>
<evidence type="ECO:0000259" key="1">
    <source>
        <dbReference type="Pfam" id="PF13524"/>
    </source>
</evidence>
<sequence length="440" mass="47857">MTDVTPHPRVLVVGAEPFGRTTGTGITLSNLFGGWPADRLAQVHISAATPSTDVCRHYYALDPRSAPLDYCVRRLLARDPAGGTPAPGSASTAPSWQGRLRQHMRAMADLSPLVVPQGLRRWARRYRPDVVYSVLGSVRVMRLACGLARTCGVPIVPHFMDDWPSTLYADGELLGLGRRAVEAGLRKAVLLSRSGLCISGPMADEYRRRYRIPFAAFMNCVDSAAFDGYRERHEAPGSVPVADGLEFVYVGGLHLGRWSALARIGSALERTGSPRPPARLTVYAPEHDLARYAHAFADVPTVHLARSVDSTEVVPILRRADVLVHVESFEPELARYTRLSLSTKLPQYLAAGRPILGHGPAGLASMRHIGTAGAGLVVGEEDVEQLRRRIAQLCEDPLLRQRLGDAGRSYAKVHHSRQEVAAQFASHLAQVAGAAQETRS</sequence>
<proteinExistence type="predicted"/>
<organism evidence="2 3">
    <name type="scientific">Micromonospora reichwaldensis</name>
    <dbReference type="NCBI Taxonomy" id="3075516"/>
    <lineage>
        <taxon>Bacteria</taxon>
        <taxon>Bacillati</taxon>
        <taxon>Actinomycetota</taxon>
        <taxon>Actinomycetes</taxon>
        <taxon>Micromonosporales</taxon>
        <taxon>Micromonosporaceae</taxon>
        <taxon>Micromonospora</taxon>
    </lineage>
</organism>